<comment type="caution">
    <text evidence="3">The sequence shown here is derived from an EMBL/GenBank/DDBJ whole genome shotgun (WGS) entry which is preliminary data.</text>
</comment>
<accession>A0ABS2CBR4</accession>
<dbReference type="InterPro" id="IPR000620">
    <property type="entry name" value="EamA_dom"/>
</dbReference>
<keyword evidence="1" id="KW-0472">Membrane</keyword>
<feature type="transmembrane region" description="Helical" evidence="1">
    <location>
        <begin position="36"/>
        <end position="56"/>
    </location>
</feature>
<feature type="transmembrane region" description="Helical" evidence="1">
    <location>
        <begin position="179"/>
        <end position="197"/>
    </location>
</feature>
<evidence type="ECO:0000256" key="1">
    <source>
        <dbReference type="SAM" id="Phobius"/>
    </source>
</evidence>
<feature type="domain" description="EamA" evidence="2">
    <location>
        <begin position="8"/>
        <end position="136"/>
    </location>
</feature>
<sequence>MKSHHASLALLSNATIWGLVWLPYQQLEVLAFSPALAQVVVYSLAIIAVLLSGQQWRGLATLAKQPRLYAIAVSTGVANVALVVGLVEGDVLRVMLLFYLNPLWSALLAQRFLGESISIGAAIRLVLLGLGACLVLSSTHTTQAQMVAPADLAGLLAGLAFATTNVLTRHCKDVPAAHLMLSEWLGCLIVASLVAFNTNGLHSSGLQNIQAWLLLGVLVLGMLLGNLAYQYGMKRVTTLQASMLLSMELLVAACSHAWFGAGVFSLLTAVGMMLMLASNAPQLYFSRRGVAQS</sequence>
<organism evidence="3 4">
    <name type="scientific">Deefgea chitinilytica</name>
    <dbReference type="NCBI Taxonomy" id="570276"/>
    <lineage>
        <taxon>Bacteria</taxon>
        <taxon>Pseudomonadati</taxon>
        <taxon>Pseudomonadota</taxon>
        <taxon>Betaproteobacteria</taxon>
        <taxon>Neisseriales</taxon>
        <taxon>Chitinibacteraceae</taxon>
        <taxon>Deefgea</taxon>
    </lineage>
</organism>
<keyword evidence="4" id="KW-1185">Reference proteome</keyword>
<dbReference type="InterPro" id="IPR037185">
    <property type="entry name" value="EmrE-like"/>
</dbReference>
<dbReference type="SUPFAM" id="SSF103481">
    <property type="entry name" value="Multidrug resistance efflux transporter EmrE"/>
    <property type="match status" value="1"/>
</dbReference>
<feature type="transmembrane region" description="Helical" evidence="1">
    <location>
        <begin position="121"/>
        <end position="140"/>
    </location>
</feature>
<proteinExistence type="predicted"/>
<evidence type="ECO:0000259" key="2">
    <source>
        <dbReference type="Pfam" id="PF00892"/>
    </source>
</evidence>
<feature type="transmembrane region" description="Helical" evidence="1">
    <location>
        <begin position="209"/>
        <end position="229"/>
    </location>
</feature>
<feature type="transmembrane region" description="Helical" evidence="1">
    <location>
        <begin position="68"/>
        <end position="86"/>
    </location>
</feature>
<evidence type="ECO:0000313" key="3">
    <source>
        <dbReference type="EMBL" id="MBM5571586.1"/>
    </source>
</evidence>
<gene>
    <name evidence="3" type="ORF">GM173_08325</name>
</gene>
<feature type="transmembrane region" description="Helical" evidence="1">
    <location>
        <begin position="7"/>
        <end position="24"/>
    </location>
</feature>
<protein>
    <submittedName>
        <fullName evidence="3">EamA family transporter</fullName>
    </submittedName>
</protein>
<keyword evidence="1" id="KW-0812">Transmembrane</keyword>
<feature type="transmembrane region" description="Helical" evidence="1">
    <location>
        <begin position="92"/>
        <end position="109"/>
    </location>
</feature>
<reference evidence="3 4" key="1">
    <citation type="submission" date="2019-11" db="EMBL/GenBank/DDBJ databases">
        <title>Novel Deefgea species.</title>
        <authorList>
            <person name="Han J.-H."/>
        </authorList>
    </citation>
    <scope>NUCLEOTIDE SEQUENCE [LARGE SCALE GENOMIC DNA]</scope>
    <source>
        <strain evidence="3 4">LMG 24817</strain>
    </source>
</reference>
<dbReference type="EMBL" id="WOFE01000003">
    <property type="protein sequence ID" value="MBM5571586.1"/>
    <property type="molecule type" value="Genomic_DNA"/>
</dbReference>
<dbReference type="RefSeq" id="WP_203570922.1">
    <property type="nucleotide sequence ID" value="NZ_WOFE01000003.1"/>
</dbReference>
<dbReference type="Pfam" id="PF00892">
    <property type="entry name" value="EamA"/>
    <property type="match status" value="2"/>
</dbReference>
<feature type="domain" description="EamA" evidence="2">
    <location>
        <begin position="150"/>
        <end position="278"/>
    </location>
</feature>
<keyword evidence="1" id="KW-1133">Transmembrane helix</keyword>
<name>A0ABS2CBR4_9NEIS</name>
<evidence type="ECO:0000313" key="4">
    <source>
        <dbReference type="Proteomes" id="UP001195660"/>
    </source>
</evidence>
<dbReference type="Proteomes" id="UP001195660">
    <property type="component" value="Unassembled WGS sequence"/>
</dbReference>
<feature type="transmembrane region" description="Helical" evidence="1">
    <location>
        <begin position="146"/>
        <end position="167"/>
    </location>
</feature>
<feature type="transmembrane region" description="Helical" evidence="1">
    <location>
        <begin position="249"/>
        <end position="277"/>
    </location>
</feature>